<comment type="caution">
    <text evidence="2">The sequence shown here is derived from an EMBL/GenBank/DDBJ whole genome shotgun (WGS) entry which is preliminary data.</text>
</comment>
<evidence type="ECO:0000313" key="2">
    <source>
        <dbReference type="EMBL" id="TNN54497.1"/>
    </source>
</evidence>
<keyword evidence="3" id="KW-1185">Reference proteome</keyword>
<proteinExistence type="predicted"/>
<accession>A0A4Z2GLS4</accession>
<dbReference type="AlphaFoldDB" id="A0A4Z2GLS4"/>
<reference evidence="2 3" key="1">
    <citation type="submission" date="2019-03" db="EMBL/GenBank/DDBJ databases">
        <title>First draft genome of Liparis tanakae, snailfish: a comprehensive survey of snailfish specific genes.</title>
        <authorList>
            <person name="Kim W."/>
            <person name="Song I."/>
            <person name="Jeong J.-H."/>
            <person name="Kim D."/>
            <person name="Kim S."/>
            <person name="Ryu S."/>
            <person name="Song J.Y."/>
            <person name="Lee S.K."/>
        </authorList>
    </citation>
    <scope>NUCLEOTIDE SEQUENCE [LARGE SCALE GENOMIC DNA]</scope>
    <source>
        <tissue evidence="2">Muscle</tissue>
    </source>
</reference>
<protein>
    <submittedName>
        <fullName evidence="2">Uncharacterized protein</fullName>
    </submittedName>
</protein>
<dbReference type="EMBL" id="SRLO01000482">
    <property type="protein sequence ID" value="TNN54497.1"/>
    <property type="molecule type" value="Genomic_DNA"/>
</dbReference>
<sequence length="74" mass="8382">MIPKSRLLKCKKLSSGQEEEEPQTPSHDVIGPDLEANRSFFTAAILETERSENADVRFLCVVQQEEITPTWPPL</sequence>
<dbReference type="Proteomes" id="UP000314294">
    <property type="component" value="Unassembled WGS sequence"/>
</dbReference>
<evidence type="ECO:0000313" key="3">
    <source>
        <dbReference type="Proteomes" id="UP000314294"/>
    </source>
</evidence>
<name>A0A4Z2GLS4_9TELE</name>
<organism evidence="2 3">
    <name type="scientific">Liparis tanakae</name>
    <name type="common">Tanaka's snailfish</name>
    <dbReference type="NCBI Taxonomy" id="230148"/>
    <lineage>
        <taxon>Eukaryota</taxon>
        <taxon>Metazoa</taxon>
        <taxon>Chordata</taxon>
        <taxon>Craniata</taxon>
        <taxon>Vertebrata</taxon>
        <taxon>Euteleostomi</taxon>
        <taxon>Actinopterygii</taxon>
        <taxon>Neopterygii</taxon>
        <taxon>Teleostei</taxon>
        <taxon>Neoteleostei</taxon>
        <taxon>Acanthomorphata</taxon>
        <taxon>Eupercaria</taxon>
        <taxon>Perciformes</taxon>
        <taxon>Cottioidei</taxon>
        <taxon>Cottales</taxon>
        <taxon>Liparidae</taxon>
        <taxon>Liparis</taxon>
    </lineage>
</organism>
<evidence type="ECO:0000256" key="1">
    <source>
        <dbReference type="SAM" id="MobiDB-lite"/>
    </source>
</evidence>
<gene>
    <name evidence="2" type="ORF">EYF80_035272</name>
</gene>
<feature type="region of interest" description="Disordered" evidence="1">
    <location>
        <begin position="12"/>
        <end position="32"/>
    </location>
</feature>